<sequence>MFILKRSVKGIQWVRFLSSSTKLVDTHLIKVFWLFKTQSQRPNYIFIPRNFNLTEDKSNTGFKLSHTFPHSRIGIKGMIVFTASSSPTILTQFRTPAILSEVNRYRAVLCIRSR</sequence>
<evidence type="ECO:0000313" key="2">
    <source>
        <dbReference type="Proteomes" id="UP000541444"/>
    </source>
</evidence>
<organism evidence="1 2">
    <name type="scientific">Kingdonia uniflora</name>
    <dbReference type="NCBI Taxonomy" id="39325"/>
    <lineage>
        <taxon>Eukaryota</taxon>
        <taxon>Viridiplantae</taxon>
        <taxon>Streptophyta</taxon>
        <taxon>Embryophyta</taxon>
        <taxon>Tracheophyta</taxon>
        <taxon>Spermatophyta</taxon>
        <taxon>Magnoliopsida</taxon>
        <taxon>Ranunculales</taxon>
        <taxon>Circaeasteraceae</taxon>
        <taxon>Kingdonia</taxon>
    </lineage>
</organism>
<gene>
    <name evidence="1" type="ORF">GIB67_006459</name>
</gene>
<protein>
    <submittedName>
        <fullName evidence="1">Uncharacterized protein</fullName>
    </submittedName>
</protein>
<comment type="caution">
    <text evidence="1">The sequence shown here is derived from an EMBL/GenBank/DDBJ whole genome shotgun (WGS) entry which is preliminary data.</text>
</comment>
<evidence type="ECO:0000313" key="1">
    <source>
        <dbReference type="EMBL" id="KAF6165569.1"/>
    </source>
</evidence>
<keyword evidence="2" id="KW-1185">Reference proteome</keyword>
<dbReference type="EMBL" id="JACGCM010000843">
    <property type="protein sequence ID" value="KAF6165569.1"/>
    <property type="molecule type" value="Genomic_DNA"/>
</dbReference>
<proteinExistence type="predicted"/>
<name>A0A7J7NEA1_9MAGN</name>
<dbReference type="AlphaFoldDB" id="A0A7J7NEA1"/>
<dbReference type="Proteomes" id="UP000541444">
    <property type="component" value="Unassembled WGS sequence"/>
</dbReference>
<reference evidence="1 2" key="1">
    <citation type="journal article" date="2020" name="IScience">
        <title>Genome Sequencing of the Endangered Kingdonia uniflora (Circaeasteraceae, Ranunculales) Reveals Potential Mechanisms of Evolutionary Specialization.</title>
        <authorList>
            <person name="Sun Y."/>
            <person name="Deng T."/>
            <person name="Zhang A."/>
            <person name="Moore M.J."/>
            <person name="Landis J.B."/>
            <person name="Lin N."/>
            <person name="Zhang H."/>
            <person name="Zhang X."/>
            <person name="Huang J."/>
            <person name="Zhang X."/>
            <person name="Sun H."/>
            <person name="Wang H."/>
        </authorList>
    </citation>
    <scope>NUCLEOTIDE SEQUENCE [LARGE SCALE GENOMIC DNA]</scope>
    <source>
        <strain evidence="1">TB1705</strain>
        <tissue evidence="1">Leaf</tissue>
    </source>
</reference>
<accession>A0A7J7NEA1</accession>